<organism evidence="1 2">
    <name type="scientific">Candidatus Kaiserbacteria bacterium CG10_big_fil_rev_8_21_14_0_10_51_14</name>
    <dbReference type="NCBI Taxonomy" id="1974610"/>
    <lineage>
        <taxon>Bacteria</taxon>
        <taxon>Candidatus Kaiseribacteriota</taxon>
    </lineage>
</organism>
<dbReference type="EMBL" id="PFBK01000008">
    <property type="protein sequence ID" value="PIR83608.1"/>
    <property type="molecule type" value="Genomic_DNA"/>
</dbReference>
<evidence type="ECO:0000313" key="1">
    <source>
        <dbReference type="EMBL" id="PIR83608.1"/>
    </source>
</evidence>
<evidence type="ECO:0000313" key="2">
    <source>
        <dbReference type="Proteomes" id="UP000231192"/>
    </source>
</evidence>
<dbReference type="Proteomes" id="UP000231192">
    <property type="component" value="Unassembled WGS sequence"/>
</dbReference>
<dbReference type="AlphaFoldDB" id="A0A2H0UB18"/>
<protein>
    <submittedName>
        <fullName evidence="1">Uncharacterized protein</fullName>
    </submittedName>
</protein>
<gene>
    <name evidence="1" type="ORF">COU18_02915</name>
</gene>
<reference evidence="2" key="1">
    <citation type="submission" date="2017-09" db="EMBL/GenBank/DDBJ databases">
        <title>Depth-based differentiation of microbial function through sediment-hosted aquifers and enrichment of novel symbionts in the deep terrestrial subsurface.</title>
        <authorList>
            <person name="Probst A.J."/>
            <person name="Ladd B."/>
            <person name="Jarett J.K."/>
            <person name="Geller-Mcgrath D.E."/>
            <person name="Sieber C.M.K."/>
            <person name="Emerson J.B."/>
            <person name="Anantharaman K."/>
            <person name="Thomas B.C."/>
            <person name="Malmstrom R."/>
            <person name="Stieglmeier M."/>
            <person name="Klingl A."/>
            <person name="Woyke T."/>
            <person name="Ryan C.M."/>
            <person name="Banfield J.F."/>
        </authorList>
    </citation>
    <scope>NUCLEOTIDE SEQUENCE [LARGE SCALE GENOMIC DNA]</scope>
</reference>
<comment type="caution">
    <text evidence="1">The sequence shown here is derived from an EMBL/GenBank/DDBJ whole genome shotgun (WGS) entry which is preliminary data.</text>
</comment>
<name>A0A2H0UB18_9BACT</name>
<proteinExistence type="predicted"/>
<sequence>MLLFRVAEKMGNKPHSVWCAYPIVGFRRYPGPEGAWALKCAMPSEAGNAPEDDATIRYYPNAHKGHLEIHVENEDES</sequence>
<accession>A0A2H0UB18</accession>